<dbReference type="Pfam" id="PF00929">
    <property type="entry name" value="RNase_T"/>
    <property type="match status" value="1"/>
</dbReference>
<evidence type="ECO:0000259" key="5">
    <source>
        <dbReference type="SMART" id="SM00479"/>
    </source>
</evidence>
<dbReference type="InterPro" id="IPR036397">
    <property type="entry name" value="RNaseH_sf"/>
</dbReference>
<evidence type="ECO:0000256" key="1">
    <source>
        <dbReference type="ARBA" id="ARBA00022722"/>
    </source>
</evidence>
<feature type="domain" description="Exonuclease" evidence="5">
    <location>
        <begin position="10"/>
        <end position="190"/>
    </location>
</feature>
<keyword evidence="1" id="KW-0540">Nuclease</keyword>
<sequence length="240" mass="25775">MDDTGWTGGPLLGFDTETTGVDVHDDRIVTAAVVVRTATSTEVRTWLIDPGVEIPAEAAAIHGVTTEHARAHGVAPAGALDEIAAVLTAHLRDGVPVVAYNASFDLTLLDAELARHGLPTVPERLGRPVSPVLDPLVIDRWQDRYRRGKRRLGDLCELYGVVGDGELHSADVDVLATLDVLDAQVLRFPELRSVALDALHSAQRDAHRAWAESFNAWRDRQGLPGPGASTTWPTTPRAAG</sequence>
<proteinExistence type="predicted"/>
<name>A0ABU7Z8Z9_9MICO</name>
<reference evidence="6" key="1">
    <citation type="journal article" date="2024" name="Antonie Van Leeuwenhoek">
        <title>Isoptericola haloaureus sp. nov., a dimorphic actinobacterium isolated from mangrove sediments of southeast India, implicating biosaline agricultural significance through nitrogen fixation and salt tolerance genes.</title>
        <authorList>
            <person name="Prathaban M."/>
            <person name="Prathiviraj R."/>
            <person name="Ravichandran M."/>
            <person name="Natarajan S.D."/>
            <person name="Sobanaa M."/>
            <person name="Hari Krishna Kumar S."/>
            <person name="Chandrasekar V."/>
            <person name="Selvin J."/>
        </authorList>
    </citation>
    <scope>NUCLEOTIDE SEQUENCE</scope>
    <source>
        <strain evidence="6">MP1014</strain>
    </source>
</reference>
<dbReference type="CDD" id="cd06127">
    <property type="entry name" value="DEDDh"/>
    <property type="match status" value="1"/>
</dbReference>
<evidence type="ECO:0000256" key="2">
    <source>
        <dbReference type="ARBA" id="ARBA00022801"/>
    </source>
</evidence>
<evidence type="ECO:0000256" key="3">
    <source>
        <dbReference type="ARBA" id="ARBA00022839"/>
    </source>
</evidence>
<dbReference type="NCBIfam" id="NF005927">
    <property type="entry name" value="PRK07942.1"/>
    <property type="match status" value="1"/>
</dbReference>
<accession>A0ABU7Z8Z9</accession>
<dbReference type="Proteomes" id="UP001310387">
    <property type="component" value="Unassembled WGS sequence"/>
</dbReference>
<evidence type="ECO:0000313" key="7">
    <source>
        <dbReference type="Proteomes" id="UP001310387"/>
    </source>
</evidence>
<dbReference type="GO" id="GO:0004527">
    <property type="term" value="F:exonuclease activity"/>
    <property type="evidence" value="ECO:0007669"/>
    <property type="project" value="UniProtKB-KW"/>
</dbReference>
<dbReference type="PANTHER" id="PTHR30231:SF4">
    <property type="entry name" value="PROTEIN NEN2"/>
    <property type="match status" value="1"/>
</dbReference>
<dbReference type="SUPFAM" id="SSF53098">
    <property type="entry name" value="Ribonuclease H-like"/>
    <property type="match status" value="1"/>
</dbReference>
<keyword evidence="3 6" id="KW-0269">Exonuclease</keyword>
<organism evidence="6 7">
    <name type="scientific">Isoptericola haloaureus</name>
    <dbReference type="NCBI Taxonomy" id="1542902"/>
    <lineage>
        <taxon>Bacteria</taxon>
        <taxon>Bacillati</taxon>
        <taxon>Actinomycetota</taxon>
        <taxon>Actinomycetes</taxon>
        <taxon>Micrococcales</taxon>
        <taxon>Promicromonosporaceae</taxon>
        <taxon>Isoptericola</taxon>
    </lineage>
</organism>
<evidence type="ECO:0000313" key="6">
    <source>
        <dbReference type="EMBL" id="MEG3615865.1"/>
    </source>
</evidence>
<reference evidence="6" key="2">
    <citation type="submission" date="2024-02" db="EMBL/GenBank/DDBJ databases">
        <authorList>
            <person name="Prathaban M."/>
            <person name="Mythili R."/>
            <person name="Sharmila Devi N."/>
            <person name="Sobanaa M."/>
            <person name="Prathiviraj R."/>
            <person name="Selvin J."/>
        </authorList>
    </citation>
    <scope>NUCLEOTIDE SEQUENCE</scope>
    <source>
        <strain evidence="6">MP1014</strain>
    </source>
</reference>
<keyword evidence="2" id="KW-0378">Hydrolase</keyword>
<dbReference type="Gene3D" id="3.30.420.10">
    <property type="entry name" value="Ribonuclease H-like superfamily/Ribonuclease H"/>
    <property type="match status" value="1"/>
</dbReference>
<dbReference type="InterPro" id="IPR013520">
    <property type="entry name" value="Ribonucl_H"/>
</dbReference>
<keyword evidence="7" id="KW-1185">Reference proteome</keyword>
<dbReference type="EMBL" id="JBAGLP010000118">
    <property type="protein sequence ID" value="MEG3615865.1"/>
    <property type="molecule type" value="Genomic_DNA"/>
</dbReference>
<evidence type="ECO:0000256" key="4">
    <source>
        <dbReference type="SAM" id="MobiDB-lite"/>
    </source>
</evidence>
<dbReference type="InterPro" id="IPR012337">
    <property type="entry name" value="RNaseH-like_sf"/>
</dbReference>
<dbReference type="PANTHER" id="PTHR30231">
    <property type="entry name" value="DNA POLYMERASE III SUBUNIT EPSILON"/>
    <property type="match status" value="1"/>
</dbReference>
<dbReference type="SMART" id="SM00479">
    <property type="entry name" value="EXOIII"/>
    <property type="match status" value="1"/>
</dbReference>
<comment type="caution">
    <text evidence="6">The sequence shown here is derived from an EMBL/GenBank/DDBJ whole genome shotgun (WGS) entry which is preliminary data.</text>
</comment>
<feature type="region of interest" description="Disordered" evidence="4">
    <location>
        <begin position="220"/>
        <end position="240"/>
    </location>
</feature>
<dbReference type="RefSeq" id="WP_332902458.1">
    <property type="nucleotide sequence ID" value="NZ_JBAGLP010000118.1"/>
</dbReference>
<gene>
    <name evidence="6" type="ORF">V5O49_12080</name>
</gene>
<protein>
    <submittedName>
        <fullName evidence="6">Exonuclease domain-containing protein</fullName>
    </submittedName>
</protein>